<evidence type="ECO:0000256" key="6">
    <source>
        <dbReference type="ARBA" id="ARBA00022989"/>
    </source>
</evidence>
<dbReference type="Pfam" id="PF02653">
    <property type="entry name" value="BPD_transp_2"/>
    <property type="match status" value="1"/>
</dbReference>
<feature type="transmembrane region" description="Helical" evidence="9">
    <location>
        <begin position="303"/>
        <end position="321"/>
    </location>
</feature>
<dbReference type="PANTHER" id="PTHR32196:SF71">
    <property type="entry name" value="AUTOINDUCER 2 IMPORT SYSTEM PERMEASE PROTEIN LSRD"/>
    <property type="match status" value="1"/>
</dbReference>
<dbReference type="AlphaFoldDB" id="A0A371ARZ4"/>
<dbReference type="OrthoDB" id="9813906at2"/>
<feature type="transmembrane region" description="Helical" evidence="9">
    <location>
        <begin position="274"/>
        <end position="291"/>
    </location>
</feature>
<keyword evidence="6 9" id="KW-1133">Transmembrane helix</keyword>
<feature type="transmembrane region" description="Helical" evidence="9">
    <location>
        <begin position="171"/>
        <end position="193"/>
    </location>
</feature>
<evidence type="ECO:0000256" key="3">
    <source>
        <dbReference type="ARBA" id="ARBA00022475"/>
    </source>
</evidence>
<keyword evidence="11" id="KW-1185">Reference proteome</keyword>
<accession>A0A371ARZ4</accession>
<dbReference type="GO" id="GO:0022857">
    <property type="term" value="F:transmembrane transporter activity"/>
    <property type="evidence" value="ECO:0007669"/>
    <property type="project" value="InterPro"/>
</dbReference>
<feature type="transmembrane region" description="Helical" evidence="9">
    <location>
        <begin position="16"/>
        <end position="34"/>
    </location>
</feature>
<dbReference type="InterPro" id="IPR001851">
    <property type="entry name" value="ABC_transp_permease"/>
</dbReference>
<protein>
    <recommendedName>
        <fullName evidence="8">Autoinducer 2 import system permease protein LsrD</fullName>
    </recommendedName>
</protein>
<evidence type="ECO:0000256" key="9">
    <source>
        <dbReference type="SAM" id="Phobius"/>
    </source>
</evidence>
<evidence type="ECO:0000256" key="5">
    <source>
        <dbReference type="ARBA" id="ARBA00022692"/>
    </source>
</evidence>
<keyword evidence="4" id="KW-0997">Cell inner membrane</keyword>
<sequence>MSKSFDFKKFLSKNSIWIVLIVMIIAMTFASPVFMTSGNLFNMLITESVIGILTMGIVFAILSKGIDLSPGAIVAWTAAVAASLAQNPDYSDKKFKNLPDLPVILIVLIALAAGTVFGLMNGLLIAYTKIPAFIATLGTQLIARSLAYIYTNSYPIPNLKSSFKTLGQAKFFGFLPSIVLFFIVFVCIAGFMLTQTRFGKNVYAIGGNDQAARVAGINVEKNLVKVYTWGAFCASMGGILLVSRSGASSTTMGLNYELDAIAAATVGGTSHSGGIARISGVIAGILILGILKNGMLLLGVNSYLQQALKGVIIIVAVVFDMRKNVKKS</sequence>
<evidence type="ECO:0000256" key="8">
    <source>
        <dbReference type="ARBA" id="ARBA00039381"/>
    </source>
</evidence>
<dbReference type="PANTHER" id="PTHR32196">
    <property type="entry name" value="ABC TRANSPORTER PERMEASE PROTEIN YPHD-RELATED-RELATED"/>
    <property type="match status" value="1"/>
</dbReference>
<feature type="transmembrane region" description="Helical" evidence="9">
    <location>
        <begin position="103"/>
        <end position="124"/>
    </location>
</feature>
<dbReference type="EMBL" id="QRCT01000049">
    <property type="protein sequence ID" value="RDU22329.1"/>
    <property type="molecule type" value="Genomic_DNA"/>
</dbReference>
<name>A0A371ARZ4_9FIRM</name>
<evidence type="ECO:0000313" key="10">
    <source>
        <dbReference type="EMBL" id="RDU22329.1"/>
    </source>
</evidence>
<comment type="caution">
    <text evidence="10">The sequence shown here is derived from an EMBL/GenBank/DDBJ whole genome shotgun (WGS) entry which is preliminary data.</text>
</comment>
<keyword evidence="2" id="KW-0813">Transport</keyword>
<evidence type="ECO:0000256" key="4">
    <source>
        <dbReference type="ARBA" id="ARBA00022519"/>
    </source>
</evidence>
<feature type="transmembrane region" description="Helical" evidence="9">
    <location>
        <begin position="40"/>
        <end position="62"/>
    </location>
</feature>
<organism evidence="10 11">
    <name type="scientific">Anaerosacchariphilus polymeriproducens</name>
    <dbReference type="NCBI Taxonomy" id="1812858"/>
    <lineage>
        <taxon>Bacteria</taxon>
        <taxon>Bacillati</taxon>
        <taxon>Bacillota</taxon>
        <taxon>Clostridia</taxon>
        <taxon>Lachnospirales</taxon>
        <taxon>Lachnospiraceae</taxon>
        <taxon>Anaerosacchariphilus</taxon>
    </lineage>
</organism>
<dbReference type="GO" id="GO:0005886">
    <property type="term" value="C:plasma membrane"/>
    <property type="evidence" value="ECO:0007669"/>
    <property type="project" value="UniProtKB-SubCell"/>
</dbReference>
<reference evidence="10 11" key="1">
    <citation type="submission" date="2018-07" db="EMBL/GenBank/DDBJ databases">
        <title>Anaerosacharophilus polymeroproducens gen. nov. sp. nov., an anaerobic bacterium isolated from salt field.</title>
        <authorList>
            <person name="Kim W."/>
            <person name="Yang S.-H."/>
            <person name="Oh J."/>
            <person name="Lee J.-H."/>
            <person name="Kwon K.K."/>
        </authorList>
    </citation>
    <scope>NUCLEOTIDE SEQUENCE [LARGE SCALE GENOMIC DNA]</scope>
    <source>
        <strain evidence="10 11">MCWD5</strain>
    </source>
</reference>
<gene>
    <name evidence="10" type="ORF">DWV06_13610</name>
</gene>
<proteinExistence type="predicted"/>
<evidence type="ECO:0000256" key="1">
    <source>
        <dbReference type="ARBA" id="ARBA00004651"/>
    </source>
</evidence>
<keyword evidence="3" id="KW-1003">Cell membrane</keyword>
<keyword evidence="7 9" id="KW-0472">Membrane</keyword>
<evidence type="ECO:0000256" key="2">
    <source>
        <dbReference type="ARBA" id="ARBA00022448"/>
    </source>
</evidence>
<feature type="transmembrane region" description="Helical" evidence="9">
    <location>
        <begin position="226"/>
        <end position="243"/>
    </location>
</feature>
<evidence type="ECO:0000313" key="11">
    <source>
        <dbReference type="Proteomes" id="UP000255036"/>
    </source>
</evidence>
<keyword evidence="5 9" id="KW-0812">Transmembrane</keyword>
<dbReference type="RefSeq" id="WP_115482739.1">
    <property type="nucleotide sequence ID" value="NZ_QRCT01000049.1"/>
</dbReference>
<dbReference type="Proteomes" id="UP000255036">
    <property type="component" value="Unassembled WGS sequence"/>
</dbReference>
<dbReference type="CDD" id="cd06579">
    <property type="entry name" value="TM_PBP1_transp_AraH_like"/>
    <property type="match status" value="1"/>
</dbReference>
<evidence type="ECO:0000256" key="7">
    <source>
        <dbReference type="ARBA" id="ARBA00023136"/>
    </source>
</evidence>
<comment type="subcellular location">
    <subcellularLocation>
        <location evidence="1">Cell membrane</location>
        <topology evidence="1">Multi-pass membrane protein</topology>
    </subcellularLocation>
</comment>
<feature type="transmembrane region" description="Helical" evidence="9">
    <location>
        <begin position="130"/>
        <end position="150"/>
    </location>
</feature>